<accession>A0A183APM2</accession>
<reference evidence="2" key="1">
    <citation type="submission" date="2016-06" db="UniProtKB">
        <authorList>
            <consortium name="WormBaseParasite"/>
        </authorList>
    </citation>
    <scope>IDENTIFICATION</scope>
</reference>
<feature type="compositionally biased region" description="Basic and acidic residues" evidence="1">
    <location>
        <begin position="122"/>
        <end position="132"/>
    </location>
</feature>
<dbReference type="AlphaFoldDB" id="A0A183APM2"/>
<proteinExistence type="predicted"/>
<evidence type="ECO:0000256" key="1">
    <source>
        <dbReference type="SAM" id="MobiDB-lite"/>
    </source>
</evidence>
<feature type="region of interest" description="Disordered" evidence="1">
    <location>
        <begin position="102"/>
        <end position="132"/>
    </location>
</feature>
<protein>
    <submittedName>
        <fullName evidence="2">AMP_N domain-containing protein</fullName>
    </submittedName>
</protein>
<dbReference type="WBParaSite" id="ECPE_0000893501-mRNA-1">
    <property type="protein sequence ID" value="ECPE_0000893501-mRNA-1"/>
    <property type="gene ID" value="ECPE_0000893501"/>
</dbReference>
<name>A0A183APM2_9TREM</name>
<feature type="region of interest" description="Disordered" evidence="1">
    <location>
        <begin position="1"/>
        <end position="22"/>
    </location>
</feature>
<organism evidence="2">
    <name type="scientific">Echinostoma caproni</name>
    <dbReference type="NCBI Taxonomy" id="27848"/>
    <lineage>
        <taxon>Eukaryota</taxon>
        <taxon>Metazoa</taxon>
        <taxon>Spiralia</taxon>
        <taxon>Lophotrochozoa</taxon>
        <taxon>Platyhelminthes</taxon>
        <taxon>Trematoda</taxon>
        <taxon>Digenea</taxon>
        <taxon>Plagiorchiida</taxon>
        <taxon>Echinostomata</taxon>
        <taxon>Echinostomatoidea</taxon>
        <taxon>Echinostomatidae</taxon>
        <taxon>Echinostoma</taxon>
    </lineage>
</organism>
<evidence type="ECO:0000313" key="2">
    <source>
        <dbReference type="WBParaSite" id="ECPE_0000893501-mRNA-1"/>
    </source>
</evidence>
<sequence>LSHSTSAASRRRPTILKRGAGPNAAPVITNVFAGPRHTDPYRYALLRGSADGKRYLVLGNQGLFEKNSAGSLNSNVSDEALTEQTEAIDALQSQTELPLGFHASRLITESRDQEDSSIDVDESMKADRAPAL</sequence>